<gene>
    <name evidence="2" type="ORF">CY34DRAFT_87230</name>
</gene>
<dbReference type="Proteomes" id="UP000054485">
    <property type="component" value="Unassembled WGS sequence"/>
</dbReference>
<dbReference type="STRING" id="930992.A0A0C9ZRW1"/>
<sequence length="291" mass="32971">MAPRTWVTADQQAFISTYHDEYLECQKKANYSNFWQPLFEKWEERWPPRASLDPAVPMGEALTAEQSEQEAKIRAAVQTAARKANAAGNSVVNKLLKNIVKGPTTSRTRPLKETEVYAKKYYASRVQPSVKDELSAMREQPDAPNLKKTNLRVVRKHVEQCWENESADVKEEISRLAREMREAGREAAKGRESSEVTDELLTEILSTFFGELHEATGWTFSVLLGGPDPSNGGTIDVSSLHVGSTKLGNRFNQAFAKFNDNVMVPYYEFVSHVFRMFSSLKFLYIALTMFS</sequence>
<organism evidence="2 3">
    <name type="scientific">Suillus luteus UH-Slu-Lm8-n1</name>
    <dbReference type="NCBI Taxonomy" id="930992"/>
    <lineage>
        <taxon>Eukaryota</taxon>
        <taxon>Fungi</taxon>
        <taxon>Dikarya</taxon>
        <taxon>Basidiomycota</taxon>
        <taxon>Agaricomycotina</taxon>
        <taxon>Agaricomycetes</taxon>
        <taxon>Agaricomycetidae</taxon>
        <taxon>Boletales</taxon>
        <taxon>Suillineae</taxon>
        <taxon>Suillaceae</taxon>
        <taxon>Suillus</taxon>
    </lineage>
</organism>
<name>A0A0C9ZRW1_9AGAM</name>
<dbReference type="EMBL" id="KN835300">
    <property type="protein sequence ID" value="KIK40495.1"/>
    <property type="molecule type" value="Genomic_DNA"/>
</dbReference>
<evidence type="ECO:0000256" key="1">
    <source>
        <dbReference type="SAM" id="Coils"/>
    </source>
</evidence>
<accession>A0A0C9ZRW1</accession>
<protein>
    <submittedName>
        <fullName evidence="2">Uncharacterized protein</fullName>
    </submittedName>
</protein>
<reference evidence="3" key="2">
    <citation type="submission" date="2015-01" db="EMBL/GenBank/DDBJ databases">
        <title>Evolutionary Origins and Diversification of the Mycorrhizal Mutualists.</title>
        <authorList>
            <consortium name="DOE Joint Genome Institute"/>
            <consortium name="Mycorrhizal Genomics Consortium"/>
            <person name="Kohler A."/>
            <person name="Kuo A."/>
            <person name="Nagy L.G."/>
            <person name="Floudas D."/>
            <person name="Copeland A."/>
            <person name="Barry K.W."/>
            <person name="Cichocki N."/>
            <person name="Veneault-Fourrey C."/>
            <person name="LaButti K."/>
            <person name="Lindquist E.A."/>
            <person name="Lipzen A."/>
            <person name="Lundell T."/>
            <person name="Morin E."/>
            <person name="Murat C."/>
            <person name="Riley R."/>
            <person name="Ohm R."/>
            <person name="Sun H."/>
            <person name="Tunlid A."/>
            <person name="Henrissat B."/>
            <person name="Grigoriev I.V."/>
            <person name="Hibbett D.S."/>
            <person name="Martin F."/>
        </authorList>
    </citation>
    <scope>NUCLEOTIDE SEQUENCE [LARGE SCALE GENOMIC DNA]</scope>
    <source>
        <strain evidence="3">UH-Slu-Lm8-n1</strain>
    </source>
</reference>
<dbReference type="InParanoid" id="A0A0C9ZRW1"/>
<dbReference type="AlphaFoldDB" id="A0A0C9ZRW1"/>
<evidence type="ECO:0000313" key="2">
    <source>
        <dbReference type="EMBL" id="KIK40495.1"/>
    </source>
</evidence>
<proteinExistence type="predicted"/>
<reference evidence="2 3" key="1">
    <citation type="submission" date="2014-04" db="EMBL/GenBank/DDBJ databases">
        <authorList>
            <consortium name="DOE Joint Genome Institute"/>
            <person name="Kuo A."/>
            <person name="Ruytinx J."/>
            <person name="Rineau F."/>
            <person name="Colpaert J."/>
            <person name="Kohler A."/>
            <person name="Nagy L.G."/>
            <person name="Floudas D."/>
            <person name="Copeland A."/>
            <person name="Barry K.W."/>
            <person name="Cichocki N."/>
            <person name="Veneault-Fourrey C."/>
            <person name="LaButti K."/>
            <person name="Lindquist E.A."/>
            <person name="Lipzen A."/>
            <person name="Lundell T."/>
            <person name="Morin E."/>
            <person name="Murat C."/>
            <person name="Sun H."/>
            <person name="Tunlid A."/>
            <person name="Henrissat B."/>
            <person name="Grigoriev I.V."/>
            <person name="Hibbett D.S."/>
            <person name="Martin F."/>
            <person name="Nordberg H.P."/>
            <person name="Cantor M.N."/>
            <person name="Hua S.X."/>
        </authorList>
    </citation>
    <scope>NUCLEOTIDE SEQUENCE [LARGE SCALE GENOMIC DNA]</scope>
    <source>
        <strain evidence="2 3">UH-Slu-Lm8-n1</strain>
    </source>
</reference>
<keyword evidence="3" id="KW-1185">Reference proteome</keyword>
<dbReference type="OrthoDB" id="2677857at2759"/>
<dbReference type="HOGENOM" id="CLU_061100_0_0_1"/>
<keyword evidence="1" id="KW-0175">Coiled coil</keyword>
<feature type="coiled-coil region" evidence="1">
    <location>
        <begin position="159"/>
        <end position="186"/>
    </location>
</feature>
<evidence type="ECO:0000313" key="3">
    <source>
        <dbReference type="Proteomes" id="UP000054485"/>
    </source>
</evidence>